<comment type="caution">
    <text evidence="1">The sequence shown here is derived from an EMBL/GenBank/DDBJ whole genome shotgun (WGS) entry which is preliminary data.</text>
</comment>
<evidence type="ECO:0000313" key="2">
    <source>
        <dbReference type="Proteomes" id="UP000229901"/>
    </source>
</evidence>
<dbReference type="Proteomes" id="UP000229901">
    <property type="component" value="Unassembled WGS sequence"/>
</dbReference>
<reference evidence="2" key="1">
    <citation type="submission" date="2017-09" db="EMBL/GenBank/DDBJ databases">
        <title>Depth-based differentiation of microbial function through sediment-hosted aquifers and enrichment of novel symbionts in the deep terrestrial subsurface.</title>
        <authorList>
            <person name="Probst A.J."/>
            <person name="Ladd B."/>
            <person name="Jarett J.K."/>
            <person name="Geller-Mcgrath D.E."/>
            <person name="Sieber C.M.K."/>
            <person name="Emerson J.B."/>
            <person name="Anantharaman K."/>
            <person name="Thomas B.C."/>
            <person name="Malmstrom R."/>
            <person name="Stieglmeier M."/>
            <person name="Klingl A."/>
            <person name="Woyke T."/>
            <person name="Ryan C.M."/>
            <person name="Banfield J.F."/>
        </authorList>
    </citation>
    <scope>NUCLEOTIDE SEQUENCE [LARGE SCALE GENOMIC DNA]</scope>
</reference>
<evidence type="ECO:0000313" key="1">
    <source>
        <dbReference type="EMBL" id="PIR94594.1"/>
    </source>
</evidence>
<evidence type="ECO:0008006" key="3">
    <source>
        <dbReference type="Google" id="ProtNLM"/>
    </source>
</evidence>
<organism evidence="1 2">
    <name type="scientific">Candidatus Falkowbacteria bacterium CG10_big_fil_rev_8_21_14_0_10_39_11</name>
    <dbReference type="NCBI Taxonomy" id="1974565"/>
    <lineage>
        <taxon>Bacteria</taxon>
        <taxon>Candidatus Falkowiibacteriota</taxon>
    </lineage>
</organism>
<protein>
    <recommendedName>
        <fullName evidence="3">SprT-like domain-containing protein</fullName>
    </recommendedName>
</protein>
<name>A0A2H0V663_9BACT</name>
<accession>A0A2H0V663</accession>
<dbReference type="AlphaFoldDB" id="A0A2H0V663"/>
<sequence length="132" mass="16167">MTLYKNERYHEFVELVFHQIVNKLFRYKNYKLHIINRRKPANPDSLTLGYINFKKKIIALDIFTPKTHKPKSINSLLRTLAHEIAHIQKPPYYQRYKGRNIVRQHFPAFYNQVDKNIVKIKKDPYFKQYFRQ</sequence>
<gene>
    <name evidence="1" type="ORF">COT97_00380</name>
</gene>
<proteinExistence type="predicted"/>
<dbReference type="EMBL" id="PFAP01000002">
    <property type="protein sequence ID" value="PIR94594.1"/>
    <property type="molecule type" value="Genomic_DNA"/>
</dbReference>